<dbReference type="GeneID" id="94838721"/>
<accession>A0A1J4KB78</accession>
<dbReference type="RefSeq" id="XP_068360084.1">
    <property type="nucleotide sequence ID" value="XM_068504017.1"/>
</dbReference>
<dbReference type="Proteomes" id="UP000179807">
    <property type="component" value="Unassembled WGS sequence"/>
</dbReference>
<dbReference type="EMBL" id="MLAK01000710">
    <property type="protein sequence ID" value="OHT06948.1"/>
    <property type="molecule type" value="Genomic_DNA"/>
</dbReference>
<organism evidence="2 3">
    <name type="scientific">Tritrichomonas foetus</name>
    <dbReference type="NCBI Taxonomy" id="1144522"/>
    <lineage>
        <taxon>Eukaryota</taxon>
        <taxon>Metamonada</taxon>
        <taxon>Parabasalia</taxon>
        <taxon>Tritrichomonadida</taxon>
        <taxon>Tritrichomonadidae</taxon>
        <taxon>Tritrichomonas</taxon>
    </lineage>
</organism>
<feature type="compositionally biased region" description="Low complexity" evidence="1">
    <location>
        <begin position="273"/>
        <end position="341"/>
    </location>
</feature>
<feature type="compositionally biased region" description="Basic and acidic residues" evidence="1">
    <location>
        <begin position="357"/>
        <end position="401"/>
    </location>
</feature>
<protein>
    <submittedName>
        <fullName evidence="2">Uncharacterized protein</fullName>
    </submittedName>
</protein>
<feature type="region of interest" description="Disordered" evidence="1">
    <location>
        <begin position="266"/>
        <end position="472"/>
    </location>
</feature>
<evidence type="ECO:0000313" key="3">
    <source>
        <dbReference type="Proteomes" id="UP000179807"/>
    </source>
</evidence>
<dbReference type="AlphaFoldDB" id="A0A1J4KB78"/>
<dbReference type="VEuPathDB" id="TrichDB:TRFO_24910"/>
<reference evidence="2" key="1">
    <citation type="submission" date="2016-10" db="EMBL/GenBank/DDBJ databases">
        <authorList>
            <person name="Benchimol M."/>
            <person name="Almeida L.G."/>
            <person name="Vasconcelos A.T."/>
            <person name="Perreira-Neves A."/>
            <person name="Rosa I.A."/>
            <person name="Tasca T."/>
            <person name="Bogo M.R."/>
            <person name="de Souza W."/>
        </authorList>
    </citation>
    <scope>NUCLEOTIDE SEQUENCE [LARGE SCALE GENOMIC DNA]</scope>
    <source>
        <strain evidence="2">K</strain>
    </source>
</reference>
<evidence type="ECO:0000313" key="2">
    <source>
        <dbReference type="EMBL" id="OHT06948.1"/>
    </source>
</evidence>
<proteinExistence type="predicted"/>
<comment type="caution">
    <text evidence="2">The sequence shown here is derived from an EMBL/GenBank/DDBJ whole genome shotgun (WGS) entry which is preliminary data.</text>
</comment>
<keyword evidence="3" id="KW-1185">Reference proteome</keyword>
<sequence length="472" mass="55376">MTFFSRLFQFTKSQIPSQQVAPSQIFPNDPVPLTPSRRLKSIIFSNNEMKRSITTQTNESIFKFKNAEVETTVQVPIKFNSNKSNSILAKNSTQVEPLDNIPKKVAHGNSLPEKIESPVAQLEIIDPLNIQTEIPIKAKFDLSIFKRRPRNVENDQPNISDDYSNYLEMINNNPSANRPRKIFIPITQETELEPELKPEIQQQQQKPIFDLIQKSENGENAEKTVPEVKKYFETKITTKFERGPPADIGGFKYNDYDEELNKKFIRDAKNDNQRNNNNNRNQNNNNNRNQNNNNRNQNNNNRNQNNNNRNQNNNNRNQNNNNRNPNNNNKNQNNNNRNQNNGNYDNEGSNRNFNNQKDNRNNDRNNRNTDRDDGQNEKRNNNRNFERDNERNDTNENDNKNQGRRNVRNDNNNNNNNNNRNSQQFNRNNNNNRKNNFNNNKNENGNRRNNFNRNNNSRGGGNSRGNQKHHDE</sequence>
<gene>
    <name evidence="2" type="ORF">TRFO_24910</name>
</gene>
<name>A0A1J4KB78_9EUKA</name>
<evidence type="ECO:0000256" key="1">
    <source>
        <dbReference type="SAM" id="MobiDB-lite"/>
    </source>
</evidence>
<feature type="compositionally biased region" description="Low complexity" evidence="1">
    <location>
        <begin position="409"/>
        <end position="457"/>
    </location>
</feature>